<dbReference type="InterPro" id="IPR001343">
    <property type="entry name" value="Hemolysn_Ca-bd"/>
</dbReference>
<sequence length="1196" mass="122555">LNNADPAVQVLKEGESLVRPITVTSADGTTHVITVTIAGTNETATTGTGTVQEDTTLTADGTLVATGVATFVPTTQNGTYGSLSIDANGHWTYTLNNADPVVQALITGQTETETFTVTLDDGGTTTVTINVLGLDDGAIIVPHTPGADAGLVKEDVILTVGGKLDVTDPDAGQAVFNAGTIQDGVYGSLTIDAAGNWTYTLNNADPAVQGLKEGETIIRPINVTSADGTVHTITVTVVGTNDDPTARDDNAQTLEDTPLTIAVGTLLINDTDPDGDPLTVISVQDPTHGTVTLVGGNVIFTPDPDYNGPASFTYTVSDGQGGTSTATVNINVIPVNDAPTTTGGMVTGIEDTPLILHWGDFNASDIDTPASGLSINIGSLPVDGLLQYKDGGGNWQSVSVGQQFTKADIDAGILRFLPALNESGSDDYGGTGVGNKQADYARFTYTVSDGELTSNVGTMRIDITAVADAPQLSLEASTSTAHITDFQDIVVPDNSGWTPSVKASDMISFGTATWQTDNPGGELEVGYQHIYLGGAASTNKVIELERNAGDAANLYTDLQVRVGEVYELAFDYSSRMQSSSLINVYWEGQLIKVLNSDTPGFQHFTLNLVATQDGTARLEFRAGNSDSYGGVLDAISLGKVDDNIGLQDEWIRLSKISAQLQDTDGSETLKVSLTGIPVGAQITDGTHTFTATAGATTVDVTNWNLSDLMLKPPAGFVGELEIGVSATSTEISNGDTATTTNHIDVTVLAGNQPPVTGSHALTATEGVPAHLLIDIPTDPNGDPLAITVTTLPTIGQVLTAGGTAVQVGDTLSIDQLTSLQYISPRDLTGDQAAGSFGYAVSDGQHTVHDSLTIQVLDNPSVILGRDGNDQITVAGGESGAGNTVIGQYGAYVDGGGVPHGAQGPVVINTNGIDQVFDARGGNDYVEGGAGNDVIYMGDSGGAGGTVNEDLGLQFVLNDGLMTTPEAQMTNSDGTLSALAQTSQPVADLAHGGSGNDIIFGGGGTDLLYGGTGDDVLYGGAQSDGLRGGAGNDVLIGGPGSDALRGDLGNDVFKWTLGDQSATPGATALGGNNGLNLPGSVNAVHGATDVVMDFNMSLADGDNDKLDLRDLLQGELHTGGDVGNLTNYLHLETVPNTGGGGSSTVIHISHDGGFSGGYNLAAEDQTIVLQNVDLGATDATNAAVIQDLLAKGKLITD</sequence>
<dbReference type="InterPro" id="IPR019960">
    <property type="entry name" value="T1SS_VCA0849"/>
</dbReference>
<feature type="non-terminal residue" evidence="4">
    <location>
        <position position="1"/>
    </location>
</feature>
<dbReference type="RefSeq" id="WP_136773262.1">
    <property type="nucleotide sequence ID" value="NZ_SUMF01000009.1"/>
</dbReference>
<dbReference type="PRINTS" id="PR00313">
    <property type="entry name" value="CABNDNGRPT"/>
</dbReference>
<dbReference type="Gene3D" id="2.150.10.10">
    <property type="entry name" value="Serralysin-like metalloprotease, C-terminal"/>
    <property type="match status" value="1"/>
</dbReference>
<dbReference type="GO" id="GO:0005576">
    <property type="term" value="C:extracellular region"/>
    <property type="evidence" value="ECO:0007669"/>
    <property type="project" value="UniProtKB-SubCell"/>
</dbReference>
<feature type="domain" description="RapA2 cadherin-like" evidence="3">
    <location>
        <begin position="126"/>
        <end position="199"/>
    </location>
</feature>
<name>A0A4U0Q0J3_9NEIS</name>
<dbReference type="InterPro" id="IPR050557">
    <property type="entry name" value="RTX_toxin/Mannuronan_C5-epim"/>
</dbReference>
<dbReference type="NCBIfam" id="TIGR01965">
    <property type="entry name" value="VCBS_repeat"/>
    <property type="match status" value="3"/>
</dbReference>
<dbReference type="SUPFAM" id="SSF49785">
    <property type="entry name" value="Galactose-binding domain-like"/>
    <property type="match status" value="1"/>
</dbReference>
<accession>A0A4U0Q0J3</accession>
<keyword evidence="5" id="KW-1185">Reference proteome</keyword>
<comment type="caution">
    <text evidence="4">The sequence shown here is derived from an EMBL/GenBank/DDBJ whole genome shotgun (WGS) entry which is preliminary data.</text>
</comment>
<comment type="subcellular location">
    <subcellularLocation>
        <location evidence="1">Secreted</location>
    </subcellularLocation>
</comment>
<dbReference type="EMBL" id="SUMF01000009">
    <property type="protein sequence ID" value="TJZ73472.1"/>
    <property type="molecule type" value="Genomic_DNA"/>
</dbReference>
<dbReference type="Gene3D" id="2.60.40.3440">
    <property type="match status" value="1"/>
</dbReference>
<evidence type="ECO:0000313" key="4">
    <source>
        <dbReference type="EMBL" id="TJZ73472.1"/>
    </source>
</evidence>
<dbReference type="PROSITE" id="PS00330">
    <property type="entry name" value="HEMOLYSIN_CALCIUM"/>
    <property type="match status" value="3"/>
</dbReference>
<evidence type="ECO:0000256" key="1">
    <source>
        <dbReference type="ARBA" id="ARBA00004613"/>
    </source>
</evidence>
<dbReference type="Gene3D" id="2.60.40.10">
    <property type="entry name" value="Immunoglobulins"/>
    <property type="match status" value="2"/>
</dbReference>
<dbReference type="NCBIfam" id="TIGR03661">
    <property type="entry name" value="T1SS_VCA0849"/>
    <property type="match status" value="1"/>
</dbReference>
<evidence type="ECO:0000313" key="5">
    <source>
        <dbReference type="Proteomes" id="UP000310016"/>
    </source>
</evidence>
<dbReference type="GO" id="GO:0005509">
    <property type="term" value="F:calcium ion binding"/>
    <property type="evidence" value="ECO:0007669"/>
    <property type="project" value="InterPro"/>
</dbReference>
<protein>
    <submittedName>
        <fullName evidence="4">Tandem-95 repeat protein</fullName>
    </submittedName>
</protein>
<dbReference type="InterPro" id="IPR013783">
    <property type="entry name" value="Ig-like_fold"/>
</dbReference>
<gene>
    <name evidence="4" type="ORF">FAZ21_09765</name>
</gene>
<dbReference type="InterPro" id="IPR040853">
    <property type="entry name" value="RapA2_cadherin-like"/>
</dbReference>
<dbReference type="SUPFAM" id="SSF51120">
    <property type="entry name" value="beta-Roll"/>
    <property type="match status" value="1"/>
</dbReference>
<dbReference type="PANTHER" id="PTHR38340:SF1">
    <property type="entry name" value="S-LAYER PROTEIN"/>
    <property type="match status" value="1"/>
</dbReference>
<dbReference type="Pfam" id="PF00353">
    <property type="entry name" value="HemolysinCabind"/>
    <property type="match status" value="2"/>
</dbReference>
<dbReference type="Proteomes" id="UP000310016">
    <property type="component" value="Unassembled WGS sequence"/>
</dbReference>
<dbReference type="InterPro" id="IPR008979">
    <property type="entry name" value="Galactose-bd-like_sf"/>
</dbReference>
<dbReference type="AlphaFoldDB" id="A0A4U0Q0J3"/>
<dbReference type="NCBIfam" id="NF012211">
    <property type="entry name" value="tand_rpt_95"/>
    <property type="match status" value="1"/>
</dbReference>
<dbReference type="InterPro" id="IPR010221">
    <property type="entry name" value="VCBS_dom"/>
</dbReference>
<dbReference type="PANTHER" id="PTHR38340">
    <property type="entry name" value="S-LAYER PROTEIN"/>
    <property type="match status" value="1"/>
</dbReference>
<organism evidence="4 5">
    <name type="scientific">Chitiniphilus eburneus</name>
    <dbReference type="NCBI Taxonomy" id="2571148"/>
    <lineage>
        <taxon>Bacteria</taxon>
        <taxon>Pseudomonadati</taxon>
        <taxon>Pseudomonadota</taxon>
        <taxon>Betaproteobacteria</taxon>
        <taxon>Neisseriales</taxon>
        <taxon>Chitinibacteraceae</taxon>
        <taxon>Chitiniphilus</taxon>
    </lineage>
</organism>
<dbReference type="OrthoDB" id="8596409at2"/>
<reference evidence="4 5" key="1">
    <citation type="submission" date="2019-04" db="EMBL/GenBank/DDBJ databases">
        <title>Chitiniphilus eburnea sp. nov., a novel chitinolytic bacterium isolated from aquaculture sludge.</title>
        <authorList>
            <person name="Sheng M."/>
        </authorList>
    </citation>
    <scope>NUCLEOTIDE SEQUENCE [LARGE SCALE GENOMIC DNA]</scope>
    <source>
        <strain evidence="4 5">HX-2-15</strain>
    </source>
</reference>
<dbReference type="InterPro" id="IPR018511">
    <property type="entry name" value="Hemolysin-typ_Ca-bd_CS"/>
</dbReference>
<proteinExistence type="predicted"/>
<evidence type="ECO:0000259" key="3">
    <source>
        <dbReference type="Pfam" id="PF17803"/>
    </source>
</evidence>
<dbReference type="Pfam" id="PF17803">
    <property type="entry name" value="Cadherin_4"/>
    <property type="match status" value="1"/>
</dbReference>
<keyword evidence="2" id="KW-0964">Secreted</keyword>
<dbReference type="Pfam" id="PF17963">
    <property type="entry name" value="Big_9"/>
    <property type="match status" value="1"/>
</dbReference>
<evidence type="ECO:0000256" key="2">
    <source>
        <dbReference type="ARBA" id="ARBA00022525"/>
    </source>
</evidence>
<dbReference type="InterPro" id="IPR011049">
    <property type="entry name" value="Serralysin-like_metalloprot_C"/>
</dbReference>